<dbReference type="EMBL" id="JANEYF010004319">
    <property type="protein sequence ID" value="KAJ8931501.1"/>
    <property type="molecule type" value="Genomic_DNA"/>
</dbReference>
<sequence>MDNLSRLRYFGDIKLKDLASPRTAKKSWSIIKSTVSTLRKRIINLQQSRRRLKSRITNTNSLMKYLREQRLITENAESAIEVRKDFLSLMLICSYKMNISQETHL</sequence>
<keyword evidence="2" id="KW-1185">Reference proteome</keyword>
<proteinExistence type="predicted"/>
<accession>A0AAV8WYH4</accession>
<evidence type="ECO:0000313" key="1">
    <source>
        <dbReference type="EMBL" id="KAJ8931501.1"/>
    </source>
</evidence>
<protein>
    <submittedName>
        <fullName evidence="1">Uncharacterized protein</fullName>
    </submittedName>
</protein>
<dbReference type="AlphaFoldDB" id="A0AAV8WYH4"/>
<organism evidence="1 2">
    <name type="scientific">Rhamnusium bicolor</name>
    <dbReference type="NCBI Taxonomy" id="1586634"/>
    <lineage>
        <taxon>Eukaryota</taxon>
        <taxon>Metazoa</taxon>
        <taxon>Ecdysozoa</taxon>
        <taxon>Arthropoda</taxon>
        <taxon>Hexapoda</taxon>
        <taxon>Insecta</taxon>
        <taxon>Pterygota</taxon>
        <taxon>Neoptera</taxon>
        <taxon>Endopterygota</taxon>
        <taxon>Coleoptera</taxon>
        <taxon>Polyphaga</taxon>
        <taxon>Cucujiformia</taxon>
        <taxon>Chrysomeloidea</taxon>
        <taxon>Cerambycidae</taxon>
        <taxon>Lepturinae</taxon>
        <taxon>Rhagiini</taxon>
        <taxon>Rhamnusium</taxon>
    </lineage>
</organism>
<name>A0AAV8WYH4_9CUCU</name>
<evidence type="ECO:0000313" key="2">
    <source>
        <dbReference type="Proteomes" id="UP001162156"/>
    </source>
</evidence>
<reference evidence="1" key="1">
    <citation type="journal article" date="2023" name="Insect Mol. Biol.">
        <title>Genome sequencing provides insights into the evolution of gene families encoding plant cell wall-degrading enzymes in longhorned beetles.</title>
        <authorList>
            <person name="Shin N.R."/>
            <person name="Okamura Y."/>
            <person name="Kirsch R."/>
            <person name="Pauchet Y."/>
        </authorList>
    </citation>
    <scope>NUCLEOTIDE SEQUENCE</scope>
    <source>
        <strain evidence="1">RBIC_L_NR</strain>
    </source>
</reference>
<comment type="caution">
    <text evidence="1">The sequence shown here is derived from an EMBL/GenBank/DDBJ whole genome shotgun (WGS) entry which is preliminary data.</text>
</comment>
<dbReference type="Proteomes" id="UP001162156">
    <property type="component" value="Unassembled WGS sequence"/>
</dbReference>
<gene>
    <name evidence="1" type="ORF">NQ314_015574</name>
</gene>